<keyword evidence="10" id="KW-1185">Reference proteome</keyword>
<evidence type="ECO:0000256" key="2">
    <source>
        <dbReference type="ARBA" id="ARBA00023224"/>
    </source>
</evidence>
<dbReference type="Pfam" id="PF13426">
    <property type="entry name" value="PAS_9"/>
    <property type="match status" value="1"/>
</dbReference>
<name>C4XKN2_SOLM1</name>
<keyword evidence="6" id="KW-1133">Transmembrane helix</keyword>
<comment type="similarity">
    <text evidence="3">Belongs to the methyl-accepting chemotaxis (MCP) protein family.</text>
</comment>
<dbReference type="Gene3D" id="6.10.340.10">
    <property type="match status" value="1"/>
</dbReference>
<dbReference type="AlphaFoldDB" id="C4XKN2"/>
<sequence length="822" mass="89152">MRFSDLKIKTKIMTGALALVLITVTLGGLAYIYIGKVSSALLGITDRDAKAVEYATGVERMALNTIMEEKNYLISQSDEAHLRAEQNVKELNSFLDKVDEIARSNNIDTLLEKSKIARSETAKYAEKYREGVKSIKENRDAVKEMVRTGNIVGDAAAKFLSMQVSAYTKAQKDGADPATLDKYVQRYIITTNIYELALKIMRAEKEEVNYKDRKAYASMQKMLPELMELYNKLEKITTDPSETQLIKDARTATLIYEKAAASWIKNDDGLNFILQSMSTMGLNVIKQAQAAEEAGYKKLEDAKKAAQATSSEADTIIMSTIATAIALGLAIAFLLASIISRPIIKGVTFAKAVAEGDFNQTLDINQKDEIGVLADALRTMVKELKNKIEYADGVINGITVPCVIGDSSGNILLANQPVIDFFEKNGSPKDFVGTSMGFFAYNDKNKKTITQQALEEKRIIKMDRVEMKTTTGKEKIVNVDASPIYDYNHNVVAGITLFNDVTEVVLQQKLAERAKAEGMLQAAQQLESVVEIVTSASEQLSAQIEQSSRGSEEQARSISETATAMEEMNATVLEVAKNASNAAGTADQAKTKAEEGARAVSQVVKGIGQVQNQSQEMKIDMDNLGKQAEGIGQILNVISDIADQTNLLALNAAIEAARAGDAGRGFAVVADEVRKLAEKTMTATKEVGSAIRGIQDGTKKNIENVERTGKNIEEVTSLATNSGDALRQIVTLAEKTTDQVRSIATASEQQSATSEEINRSIESVNRISSETADGMRQSAQAVTELADQAQVLKRLIDEMKSDGGSSSTALPSGKKILALGRG</sequence>
<dbReference type="InterPro" id="IPR035965">
    <property type="entry name" value="PAS-like_dom_sf"/>
</dbReference>
<dbReference type="FunFam" id="1.10.287.950:FF:000001">
    <property type="entry name" value="Methyl-accepting chemotaxis sensory transducer"/>
    <property type="match status" value="1"/>
</dbReference>
<evidence type="ECO:0000256" key="6">
    <source>
        <dbReference type="SAM" id="Phobius"/>
    </source>
</evidence>
<dbReference type="KEGG" id="dma:DMR_09320"/>
<dbReference type="InterPro" id="IPR004089">
    <property type="entry name" value="MCPsignal_dom"/>
</dbReference>
<dbReference type="CDD" id="cd00130">
    <property type="entry name" value="PAS"/>
    <property type="match status" value="1"/>
</dbReference>
<keyword evidence="2 4" id="KW-0807">Transducer</keyword>
<dbReference type="STRING" id="573370.DMR_09320"/>
<dbReference type="GO" id="GO:0007165">
    <property type="term" value="P:signal transduction"/>
    <property type="evidence" value="ECO:0007669"/>
    <property type="project" value="UniProtKB-KW"/>
</dbReference>
<dbReference type="InterPro" id="IPR003660">
    <property type="entry name" value="HAMP_dom"/>
</dbReference>
<dbReference type="CDD" id="cd06225">
    <property type="entry name" value="HAMP"/>
    <property type="match status" value="1"/>
</dbReference>
<evidence type="ECO:0000313" key="10">
    <source>
        <dbReference type="Proteomes" id="UP000009071"/>
    </source>
</evidence>
<evidence type="ECO:0000256" key="3">
    <source>
        <dbReference type="ARBA" id="ARBA00029447"/>
    </source>
</evidence>
<dbReference type="Proteomes" id="UP000009071">
    <property type="component" value="Chromosome"/>
</dbReference>
<protein>
    <submittedName>
        <fullName evidence="9">Methyl-accepting chemotaxis protein</fullName>
    </submittedName>
</protein>
<dbReference type="PANTHER" id="PTHR32089:SF112">
    <property type="entry name" value="LYSOZYME-LIKE PROTEIN-RELATED"/>
    <property type="match status" value="1"/>
</dbReference>
<evidence type="ECO:0000256" key="1">
    <source>
        <dbReference type="ARBA" id="ARBA00004370"/>
    </source>
</evidence>
<reference evidence="9 10" key="1">
    <citation type="journal article" date="2009" name="Genome Res.">
        <title>Whole genome sequence of Desulfovibrio magneticus strain RS-1 revealed common gene clusters in magnetotactic bacteria.</title>
        <authorList>
            <person name="Nakazawa H."/>
            <person name="Arakaki A."/>
            <person name="Narita-Yamada S."/>
            <person name="Yashiro I."/>
            <person name="Jinno K."/>
            <person name="Aoki N."/>
            <person name="Tsuruyama A."/>
            <person name="Okamura Y."/>
            <person name="Tanikawa S."/>
            <person name="Fujita N."/>
            <person name="Takeyama H."/>
            <person name="Matsunaga T."/>
        </authorList>
    </citation>
    <scope>NUCLEOTIDE SEQUENCE [LARGE SCALE GENOMIC DNA]</scope>
    <source>
        <strain evidence="10">ATCC 700980 / DSM 13731 / RS-1</strain>
    </source>
</reference>
<dbReference type="HOGENOM" id="CLU_000445_107_27_7"/>
<dbReference type="SUPFAM" id="SSF58104">
    <property type="entry name" value="Methyl-accepting chemotaxis protein (MCP) signaling domain"/>
    <property type="match status" value="1"/>
</dbReference>
<proteinExistence type="inferred from homology"/>
<dbReference type="RefSeq" id="WP_012750494.1">
    <property type="nucleotide sequence ID" value="NC_012796.1"/>
</dbReference>
<evidence type="ECO:0000256" key="4">
    <source>
        <dbReference type="PROSITE-ProRule" id="PRU00284"/>
    </source>
</evidence>
<feature type="domain" description="HAMP" evidence="8">
    <location>
        <begin position="337"/>
        <end position="389"/>
    </location>
</feature>
<dbReference type="eggNOG" id="COG0840">
    <property type="taxonomic scope" value="Bacteria"/>
</dbReference>
<dbReference type="PROSITE" id="PS50111">
    <property type="entry name" value="CHEMOTAXIS_TRANSDUC_2"/>
    <property type="match status" value="1"/>
</dbReference>
<dbReference type="PROSITE" id="PS50885">
    <property type="entry name" value="HAMP"/>
    <property type="match status" value="1"/>
</dbReference>
<dbReference type="PANTHER" id="PTHR32089">
    <property type="entry name" value="METHYL-ACCEPTING CHEMOTAXIS PROTEIN MCPB"/>
    <property type="match status" value="1"/>
</dbReference>
<keyword evidence="6" id="KW-0472">Membrane</keyword>
<dbReference type="InterPro" id="IPR000014">
    <property type="entry name" value="PAS"/>
</dbReference>
<gene>
    <name evidence="9" type="ordered locus">DMR_09320</name>
</gene>
<dbReference type="Gene3D" id="1.10.287.950">
    <property type="entry name" value="Methyl-accepting chemotaxis protein"/>
    <property type="match status" value="1"/>
</dbReference>
<dbReference type="GO" id="GO:0016020">
    <property type="term" value="C:membrane"/>
    <property type="evidence" value="ECO:0007669"/>
    <property type="project" value="UniProtKB-SubCell"/>
</dbReference>
<comment type="subcellular location">
    <subcellularLocation>
        <location evidence="1">Membrane</location>
    </subcellularLocation>
</comment>
<feature type="transmembrane region" description="Helical" evidence="6">
    <location>
        <begin position="12"/>
        <end position="34"/>
    </location>
</feature>
<dbReference type="Pfam" id="PF00015">
    <property type="entry name" value="MCPsignal"/>
    <property type="match status" value="1"/>
</dbReference>
<evidence type="ECO:0000313" key="9">
    <source>
        <dbReference type="EMBL" id="BAH74423.1"/>
    </source>
</evidence>
<feature type="region of interest" description="Disordered" evidence="5">
    <location>
        <begin position="800"/>
        <end position="822"/>
    </location>
</feature>
<dbReference type="Gene3D" id="3.30.450.20">
    <property type="entry name" value="PAS domain"/>
    <property type="match status" value="1"/>
</dbReference>
<dbReference type="OrthoDB" id="5440096at2"/>
<dbReference type="SMART" id="SM00304">
    <property type="entry name" value="HAMP"/>
    <property type="match status" value="1"/>
</dbReference>
<dbReference type="CDD" id="cd11386">
    <property type="entry name" value="MCP_signal"/>
    <property type="match status" value="1"/>
</dbReference>
<evidence type="ECO:0000256" key="5">
    <source>
        <dbReference type="SAM" id="MobiDB-lite"/>
    </source>
</evidence>
<dbReference type="SMART" id="SM00283">
    <property type="entry name" value="MA"/>
    <property type="match status" value="1"/>
</dbReference>
<accession>C4XKN2</accession>
<dbReference type="EMBL" id="AP010904">
    <property type="protein sequence ID" value="BAH74423.1"/>
    <property type="molecule type" value="Genomic_DNA"/>
</dbReference>
<dbReference type="Pfam" id="PF00672">
    <property type="entry name" value="HAMP"/>
    <property type="match status" value="1"/>
</dbReference>
<feature type="domain" description="Methyl-accepting transducer" evidence="7">
    <location>
        <begin position="529"/>
        <end position="765"/>
    </location>
</feature>
<dbReference type="GO" id="GO:0006935">
    <property type="term" value="P:chemotaxis"/>
    <property type="evidence" value="ECO:0007669"/>
    <property type="project" value="UniProtKB-ARBA"/>
</dbReference>
<evidence type="ECO:0000259" key="8">
    <source>
        <dbReference type="PROSITE" id="PS50885"/>
    </source>
</evidence>
<evidence type="ECO:0000259" key="7">
    <source>
        <dbReference type="PROSITE" id="PS50111"/>
    </source>
</evidence>
<keyword evidence="6" id="KW-0812">Transmembrane</keyword>
<organism evidence="9 10">
    <name type="scientific">Solidesulfovibrio magneticus (strain ATCC 700980 / DSM 13731 / RS-1)</name>
    <name type="common">Desulfovibrio magneticus</name>
    <dbReference type="NCBI Taxonomy" id="573370"/>
    <lineage>
        <taxon>Bacteria</taxon>
        <taxon>Pseudomonadati</taxon>
        <taxon>Thermodesulfobacteriota</taxon>
        <taxon>Desulfovibrionia</taxon>
        <taxon>Desulfovibrionales</taxon>
        <taxon>Desulfovibrionaceae</taxon>
        <taxon>Solidesulfovibrio</taxon>
    </lineage>
</organism>
<dbReference type="SUPFAM" id="SSF55785">
    <property type="entry name" value="PYP-like sensor domain (PAS domain)"/>
    <property type="match status" value="1"/>
</dbReference>